<keyword evidence="2" id="KW-0012">Acyltransferase</keyword>
<dbReference type="InterPro" id="IPR000182">
    <property type="entry name" value="GNAT_dom"/>
</dbReference>
<dbReference type="PANTHER" id="PTHR43072">
    <property type="entry name" value="N-ACETYLTRANSFERASE"/>
    <property type="match status" value="1"/>
</dbReference>
<reference evidence="4" key="1">
    <citation type="submission" date="2020-09" db="EMBL/GenBank/DDBJ databases">
        <title>Draft Genome Sequence of Paenibacillus sp. WST5.</title>
        <authorList>
            <person name="Bao Z."/>
        </authorList>
    </citation>
    <scope>NUCLEOTIDE SEQUENCE</scope>
    <source>
        <strain evidence="4">WST5</strain>
    </source>
</reference>
<evidence type="ECO:0000313" key="5">
    <source>
        <dbReference type="Proteomes" id="UP000650466"/>
    </source>
</evidence>
<keyword evidence="5" id="KW-1185">Reference proteome</keyword>
<feature type="domain" description="N-acetyltransferase" evidence="3">
    <location>
        <begin position="190"/>
        <end position="328"/>
    </location>
</feature>
<keyword evidence="1" id="KW-0808">Transferase</keyword>
<dbReference type="Proteomes" id="UP000650466">
    <property type="component" value="Unassembled WGS sequence"/>
</dbReference>
<dbReference type="Pfam" id="PF00583">
    <property type="entry name" value="Acetyltransf_1"/>
    <property type="match status" value="1"/>
</dbReference>
<organism evidence="4 5">
    <name type="scientific">Paenibacillus sedimenti</name>
    <dbReference type="NCBI Taxonomy" id="2770274"/>
    <lineage>
        <taxon>Bacteria</taxon>
        <taxon>Bacillati</taxon>
        <taxon>Bacillota</taxon>
        <taxon>Bacilli</taxon>
        <taxon>Bacillales</taxon>
        <taxon>Paenibacillaceae</taxon>
        <taxon>Paenibacillus</taxon>
    </lineage>
</organism>
<sequence length="328" mass="37273">MIVTWDDQYTHAVIALWNEEAVKEGYKELIEKSFKDIFWSNPYFDKENTFILLVDDQVKGFACGCTGDDLPLGNVAGYITCIVLSDGWKTDANYKLMLDALEHRFRHLGKKQADVLFFNPMMLPWYIPGTPKHEHNNAPGVPIDSRLYEFLLSQGYVERAKECAMHLNLEGFNIPDDIRAKEDRAAAEGYKVELFDPSLHHGVDEMLHALNNPLWQREIGRSTSDSVPVVIAAHQGKAVGFAGPVIRQENGRGYFAGIGVHPDHEGHGLGSILFFKLCEAFRDIQTEYMSLYTGSTNPAIRIYEKAGFKTVKQFSVMRRELVRWAKIR</sequence>
<accession>A0A926QLB6</accession>
<dbReference type="GO" id="GO:0016747">
    <property type="term" value="F:acyltransferase activity, transferring groups other than amino-acyl groups"/>
    <property type="evidence" value="ECO:0007669"/>
    <property type="project" value="InterPro"/>
</dbReference>
<dbReference type="EMBL" id="JACVVD010000008">
    <property type="protein sequence ID" value="MBD0382678.1"/>
    <property type="molecule type" value="Genomic_DNA"/>
</dbReference>
<gene>
    <name evidence="4" type="ORF">ICC18_21400</name>
</gene>
<dbReference type="PANTHER" id="PTHR43072:SF23">
    <property type="entry name" value="UPF0039 PROTEIN C11D3.02C"/>
    <property type="match status" value="1"/>
</dbReference>
<dbReference type="InterPro" id="IPR016181">
    <property type="entry name" value="Acyl_CoA_acyltransferase"/>
</dbReference>
<dbReference type="RefSeq" id="WP_188176468.1">
    <property type="nucleotide sequence ID" value="NZ_JACVVD010000008.1"/>
</dbReference>
<dbReference type="CDD" id="cd04301">
    <property type="entry name" value="NAT_SF"/>
    <property type="match status" value="1"/>
</dbReference>
<dbReference type="SUPFAM" id="SSF55729">
    <property type="entry name" value="Acyl-CoA N-acyltransferases (Nat)"/>
    <property type="match status" value="1"/>
</dbReference>
<name>A0A926QLB6_9BACL</name>
<dbReference type="PROSITE" id="PS51186">
    <property type="entry name" value="GNAT"/>
    <property type="match status" value="1"/>
</dbReference>
<dbReference type="AlphaFoldDB" id="A0A926QLB6"/>
<evidence type="ECO:0000256" key="2">
    <source>
        <dbReference type="ARBA" id="ARBA00023315"/>
    </source>
</evidence>
<proteinExistence type="predicted"/>
<protein>
    <submittedName>
        <fullName evidence="4">GNAT family N-acetyltransferase</fullName>
    </submittedName>
</protein>
<dbReference type="Gene3D" id="3.40.630.30">
    <property type="match status" value="1"/>
</dbReference>
<evidence type="ECO:0000259" key="3">
    <source>
        <dbReference type="PROSITE" id="PS51186"/>
    </source>
</evidence>
<evidence type="ECO:0000313" key="4">
    <source>
        <dbReference type="EMBL" id="MBD0382678.1"/>
    </source>
</evidence>
<evidence type="ECO:0000256" key="1">
    <source>
        <dbReference type="ARBA" id="ARBA00022679"/>
    </source>
</evidence>
<comment type="caution">
    <text evidence="4">The sequence shown here is derived from an EMBL/GenBank/DDBJ whole genome shotgun (WGS) entry which is preliminary data.</text>
</comment>